<protein>
    <submittedName>
        <fullName evidence="2">Uncharacterized protein</fullName>
    </submittedName>
</protein>
<proteinExistence type="predicted"/>
<keyword evidence="3" id="KW-1185">Reference proteome</keyword>
<accession>A0A401NH73</accession>
<sequence>MVITIPNKCELVVLKQGNGCPASLLPHSTGGLKEFAKVQSKGQGAEEEGLMEQSERQRLEWEGLIEQSEGQRSEEEGLMKETQ</sequence>
<feature type="compositionally biased region" description="Basic and acidic residues" evidence="1">
    <location>
        <begin position="69"/>
        <end position="83"/>
    </location>
</feature>
<comment type="caution">
    <text evidence="2">The sequence shown here is derived from an EMBL/GenBank/DDBJ whole genome shotgun (WGS) entry which is preliminary data.</text>
</comment>
<evidence type="ECO:0000313" key="2">
    <source>
        <dbReference type="EMBL" id="GCB60218.1"/>
    </source>
</evidence>
<gene>
    <name evidence="2" type="ORF">scyTo_0014130</name>
</gene>
<reference evidence="2 3" key="1">
    <citation type="journal article" date="2018" name="Nat. Ecol. Evol.">
        <title>Shark genomes provide insights into elasmobranch evolution and the origin of vertebrates.</title>
        <authorList>
            <person name="Hara Y"/>
            <person name="Yamaguchi K"/>
            <person name="Onimaru K"/>
            <person name="Kadota M"/>
            <person name="Koyanagi M"/>
            <person name="Keeley SD"/>
            <person name="Tatsumi K"/>
            <person name="Tanaka K"/>
            <person name="Motone F"/>
            <person name="Kageyama Y"/>
            <person name="Nozu R"/>
            <person name="Adachi N"/>
            <person name="Nishimura O"/>
            <person name="Nakagawa R"/>
            <person name="Tanegashima C"/>
            <person name="Kiyatake I"/>
            <person name="Matsumoto R"/>
            <person name="Murakumo K"/>
            <person name="Nishida K"/>
            <person name="Terakita A"/>
            <person name="Kuratani S"/>
            <person name="Sato K"/>
            <person name="Hyodo S Kuraku.S."/>
        </authorList>
    </citation>
    <scope>NUCLEOTIDE SEQUENCE [LARGE SCALE GENOMIC DNA]</scope>
</reference>
<evidence type="ECO:0000313" key="3">
    <source>
        <dbReference type="Proteomes" id="UP000288216"/>
    </source>
</evidence>
<dbReference type="Proteomes" id="UP000288216">
    <property type="component" value="Unassembled WGS sequence"/>
</dbReference>
<dbReference type="EMBL" id="BFAA01007470">
    <property type="protein sequence ID" value="GCB60218.1"/>
    <property type="molecule type" value="Genomic_DNA"/>
</dbReference>
<organism evidence="2 3">
    <name type="scientific">Scyliorhinus torazame</name>
    <name type="common">Cloudy catshark</name>
    <name type="synonym">Catulus torazame</name>
    <dbReference type="NCBI Taxonomy" id="75743"/>
    <lineage>
        <taxon>Eukaryota</taxon>
        <taxon>Metazoa</taxon>
        <taxon>Chordata</taxon>
        <taxon>Craniata</taxon>
        <taxon>Vertebrata</taxon>
        <taxon>Chondrichthyes</taxon>
        <taxon>Elasmobranchii</taxon>
        <taxon>Galeomorphii</taxon>
        <taxon>Galeoidea</taxon>
        <taxon>Carcharhiniformes</taxon>
        <taxon>Scyliorhinidae</taxon>
        <taxon>Scyliorhinus</taxon>
    </lineage>
</organism>
<feature type="region of interest" description="Disordered" evidence="1">
    <location>
        <begin position="64"/>
        <end position="83"/>
    </location>
</feature>
<name>A0A401NH73_SCYTO</name>
<dbReference type="AlphaFoldDB" id="A0A401NH73"/>
<evidence type="ECO:0000256" key="1">
    <source>
        <dbReference type="SAM" id="MobiDB-lite"/>
    </source>
</evidence>